<feature type="transmembrane region" description="Helical" evidence="3">
    <location>
        <begin position="219"/>
        <end position="237"/>
    </location>
</feature>
<evidence type="ECO:0000256" key="1">
    <source>
        <dbReference type="SAM" id="Coils"/>
    </source>
</evidence>
<keyword evidence="5" id="KW-1185">Reference proteome</keyword>
<keyword evidence="3" id="KW-1133">Transmembrane helix</keyword>
<sequence length="517" mass="57280">MISKATRQRMHLLDRAQSLSADKAYSAEHNAEELSPSSHTDWYESRSDSSMSEEEDEEGPEDEESNEDSEYKGSMKGKERAGEHTRSSVDTARLYSYGARKSPVSPRTHSRATRAWYEFDLAVVVALVSPVGNWLTGGDHIKNLLLVLFLIFYLHQIIEVPWNLYQSARPVHPRSPAKTPYAAQLRTLEIFFFIMTLMSPFLGAILLQYASRTLLGDDSVTWFSVGLFVLATAIRPFTHLAERLSERTEELQALSKPSSDDEGANASSKEVDQLKARVANLEKSLAKLKSRTHGSSEEVYSYIDDALDTLEKSIRKQQRRFDRNESRVLALEDTLALSSKPPSQTRLGSGISTKNAFSALTHSLISRILPAWLISPPQRNLYSGSVYTPAPSSPSSPALGSRSPRKHSHHSQSPPSSSSAFVFPSNSSFGPLETIVEEDVVGSARTIPLQERSELSTPLTRTSNLKVRVQEPLLPSQTLSTLSLVTYPYTLVSSLVTSAGYWVFLPVRVAARMVSGS</sequence>
<dbReference type="EMBL" id="ML213610">
    <property type="protein sequence ID" value="TFK37016.1"/>
    <property type="molecule type" value="Genomic_DNA"/>
</dbReference>
<dbReference type="Proteomes" id="UP000308652">
    <property type="component" value="Unassembled WGS sequence"/>
</dbReference>
<feature type="compositionally biased region" description="Basic and acidic residues" evidence="2">
    <location>
        <begin position="69"/>
        <end position="87"/>
    </location>
</feature>
<feature type="transmembrane region" description="Helical" evidence="3">
    <location>
        <begin position="144"/>
        <end position="165"/>
    </location>
</feature>
<evidence type="ECO:0000313" key="4">
    <source>
        <dbReference type="EMBL" id="TFK37016.1"/>
    </source>
</evidence>
<feature type="compositionally biased region" description="Acidic residues" evidence="2">
    <location>
        <begin position="51"/>
        <end position="68"/>
    </location>
</feature>
<protein>
    <submittedName>
        <fullName evidence="4">Uncharacterized protein</fullName>
    </submittedName>
</protein>
<feature type="compositionally biased region" description="Low complexity" evidence="2">
    <location>
        <begin position="411"/>
        <end position="421"/>
    </location>
</feature>
<evidence type="ECO:0000256" key="2">
    <source>
        <dbReference type="SAM" id="MobiDB-lite"/>
    </source>
</evidence>
<evidence type="ECO:0000256" key="3">
    <source>
        <dbReference type="SAM" id="Phobius"/>
    </source>
</evidence>
<dbReference type="PANTHER" id="PTHR42032:SF1">
    <property type="entry name" value="YALI0E30679P"/>
    <property type="match status" value="1"/>
</dbReference>
<organism evidence="4 5">
    <name type="scientific">Crucibulum laeve</name>
    <dbReference type="NCBI Taxonomy" id="68775"/>
    <lineage>
        <taxon>Eukaryota</taxon>
        <taxon>Fungi</taxon>
        <taxon>Dikarya</taxon>
        <taxon>Basidiomycota</taxon>
        <taxon>Agaricomycotina</taxon>
        <taxon>Agaricomycetes</taxon>
        <taxon>Agaricomycetidae</taxon>
        <taxon>Agaricales</taxon>
        <taxon>Agaricineae</taxon>
        <taxon>Nidulariaceae</taxon>
        <taxon>Crucibulum</taxon>
    </lineage>
</organism>
<name>A0A5C3LY27_9AGAR</name>
<dbReference type="Gene3D" id="1.20.5.340">
    <property type="match status" value="1"/>
</dbReference>
<feature type="transmembrane region" description="Helical" evidence="3">
    <location>
        <begin position="186"/>
        <end position="207"/>
    </location>
</feature>
<accession>A0A5C3LY27</accession>
<proteinExistence type="predicted"/>
<keyword evidence="3" id="KW-0812">Transmembrane</keyword>
<dbReference type="PANTHER" id="PTHR42032">
    <property type="entry name" value="YALI0E30679P"/>
    <property type="match status" value="1"/>
</dbReference>
<keyword evidence="1" id="KW-0175">Coiled coil</keyword>
<evidence type="ECO:0000313" key="5">
    <source>
        <dbReference type="Proteomes" id="UP000308652"/>
    </source>
</evidence>
<dbReference type="OrthoDB" id="10263751at2759"/>
<dbReference type="STRING" id="68775.A0A5C3LY27"/>
<gene>
    <name evidence="4" type="ORF">BDQ12DRAFT_736437</name>
</gene>
<feature type="region of interest" description="Disordered" evidence="2">
    <location>
        <begin position="385"/>
        <end position="421"/>
    </location>
</feature>
<feature type="coiled-coil region" evidence="1">
    <location>
        <begin position="264"/>
        <end position="327"/>
    </location>
</feature>
<reference evidence="4 5" key="1">
    <citation type="journal article" date="2019" name="Nat. Ecol. Evol.">
        <title>Megaphylogeny resolves global patterns of mushroom evolution.</title>
        <authorList>
            <person name="Varga T."/>
            <person name="Krizsan K."/>
            <person name="Foldi C."/>
            <person name="Dima B."/>
            <person name="Sanchez-Garcia M."/>
            <person name="Sanchez-Ramirez S."/>
            <person name="Szollosi G.J."/>
            <person name="Szarkandi J.G."/>
            <person name="Papp V."/>
            <person name="Albert L."/>
            <person name="Andreopoulos W."/>
            <person name="Angelini C."/>
            <person name="Antonin V."/>
            <person name="Barry K.W."/>
            <person name="Bougher N.L."/>
            <person name="Buchanan P."/>
            <person name="Buyck B."/>
            <person name="Bense V."/>
            <person name="Catcheside P."/>
            <person name="Chovatia M."/>
            <person name="Cooper J."/>
            <person name="Damon W."/>
            <person name="Desjardin D."/>
            <person name="Finy P."/>
            <person name="Geml J."/>
            <person name="Haridas S."/>
            <person name="Hughes K."/>
            <person name="Justo A."/>
            <person name="Karasinski D."/>
            <person name="Kautmanova I."/>
            <person name="Kiss B."/>
            <person name="Kocsube S."/>
            <person name="Kotiranta H."/>
            <person name="LaButti K.M."/>
            <person name="Lechner B.E."/>
            <person name="Liimatainen K."/>
            <person name="Lipzen A."/>
            <person name="Lukacs Z."/>
            <person name="Mihaltcheva S."/>
            <person name="Morgado L.N."/>
            <person name="Niskanen T."/>
            <person name="Noordeloos M.E."/>
            <person name="Ohm R.A."/>
            <person name="Ortiz-Santana B."/>
            <person name="Ovrebo C."/>
            <person name="Racz N."/>
            <person name="Riley R."/>
            <person name="Savchenko A."/>
            <person name="Shiryaev A."/>
            <person name="Soop K."/>
            <person name="Spirin V."/>
            <person name="Szebenyi C."/>
            <person name="Tomsovsky M."/>
            <person name="Tulloss R.E."/>
            <person name="Uehling J."/>
            <person name="Grigoriev I.V."/>
            <person name="Vagvolgyi C."/>
            <person name="Papp T."/>
            <person name="Martin F.M."/>
            <person name="Miettinen O."/>
            <person name="Hibbett D.S."/>
            <person name="Nagy L.G."/>
        </authorList>
    </citation>
    <scope>NUCLEOTIDE SEQUENCE [LARGE SCALE GENOMIC DNA]</scope>
    <source>
        <strain evidence="4 5">CBS 166.37</strain>
    </source>
</reference>
<feature type="region of interest" description="Disordered" evidence="2">
    <location>
        <begin position="23"/>
        <end position="87"/>
    </location>
</feature>
<keyword evidence="3" id="KW-0472">Membrane</keyword>
<feature type="compositionally biased region" description="Low complexity" evidence="2">
    <location>
        <begin position="389"/>
        <end position="402"/>
    </location>
</feature>
<dbReference type="AlphaFoldDB" id="A0A5C3LY27"/>